<protein>
    <submittedName>
        <fullName evidence="1">Tryptophan halogenase family protein</fullName>
        <ecNumber evidence="1">1.14.19.-</ecNumber>
    </submittedName>
</protein>
<dbReference type="InterPro" id="IPR036188">
    <property type="entry name" value="FAD/NAD-bd_sf"/>
</dbReference>
<keyword evidence="1" id="KW-0560">Oxidoreductase</keyword>
<dbReference type="RefSeq" id="WP_377120641.1">
    <property type="nucleotide sequence ID" value="NZ_JBHRSD010000002.1"/>
</dbReference>
<gene>
    <name evidence="1" type="ORF">ACFOEE_02655</name>
</gene>
<dbReference type="PIRSF" id="PIRSF011396">
    <property type="entry name" value="Trp_halogenase"/>
    <property type="match status" value="1"/>
</dbReference>
<dbReference type="EC" id="1.14.19.-" evidence="1"/>
<dbReference type="Proteomes" id="UP001595453">
    <property type="component" value="Unassembled WGS sequence"/>
</dbReference>
<dbReference type="SUPFAM" id="SSF51905">
    <property type="entry name" value="FAD/NAD(P)-binding domain"/>
    <property type="match status" value="1"/>
</dbReference>
<dbReference type="InterPro" id="IPR006905">
    <property type="entry name" value="Flavin_halogenase"/>
</dbReference>
<dbReference type="InterPro" id="IPR033856">
    <property type="entry name" value="Trp_halogen"/>
</dbReference>
<sequence length="514" mass="57535">MNNTINHVVILGGGSAGWLTAALLQAELGDHLNSVTVIESPSLKPLGVGEGTWPSMRGTLERIGIKESDLVRHCQATFKQGSAFFGWRNGSDIYHHPFSAPWQQTSIDSSLFWAAQANHLPFAHVVSGQPRLIEQGIAPKDITTPEYAAINNYGYHFDANGFVALLKQHACETLGVKLIVDEVIAVNACAETQHILSLTCQQYGDITADLFIDCSGFDSVLLAKHYQVPFHSVKDRLFNDSALAVQVPYSCAQHPIQSATLATAQPHGWIWEIGLQNRAGIGHVFSSDHCSEADATANLMAYIAQKYPHIKDLEPRLFKFTPGYREQFWHKNVLAIGMAAGFVEPLEASALAMVELSARFLVEQFPYQAAQLADNAAAFNHLFKARWQDIVDFLKLHYVLSERTEAYWRQHQDGMYCSARLQQWLRKWSTTLPSRYDLPMIEGLFPAASWQYVYYGMQNAPANVSLKLNRQQQRIAAQTAKEYPAFQQKLTQQLRLPSNRELINKILKHGLATV</sequence>
<accession>A0ABV7CFQ3</accession>
<keyword evidence="2" id="KW-1185">Reference proteome</keyword>
<dbReference type="EMBL" id="JBHRSD010000002">
    <property type="protein sequence ID" value="MFC3031427.1"/>
    <property type="molecule type" value="Genomic_DNA"/>
</dbReference>
<dbReference type="PANTHER" id="PTHR43747:SF4">
    <property type="entry name" value="FLAVIN-DEPENDENT TRYPTOPHAN HALOGENASE"/>
    <property type="match status" value="1"/>
</dbReference>
<dbReference type="InterPro" id="IPR050816">
    <property type="entry name" value="Flavin-dep_Halogenase_NPB"/>
</dbReference>
<evidence type="ECO:0000313" key="2">
    <source>
        <dbReference type="Proteomes" id="UP001595453"/>
    </source>
</evidence>
<dbReference type="Pfam" id="PF04820">
    <property type="entry name" value="Trp_halogenase"/>
    <property type="match status" value="1"/>
</dbReference>
<reference evidence="2" key="1">
    <citation type="journal article" date="2019" name="Int. J. Syst. Evol. Microbiol.">
        <title>The Global Catalogue of Microorganisms (GCM) 10K type strain sequencing project: providing services to taxonomists for standard genome sequencing and annotation.</title>
        <authorList>
            <consortium name="The Broad Institute Genomics Platform"/>
            <consortium name="The Broad Institute Genome Sequencing Center for Infectious Disease"/>
            <person name="Wu L."/>
            <person name="Ma J."/>
        </authorList>
    </citation>
    <scope>NUCLEOTIDE SEQUENCE [LARGE SCALE GENOMIC DNA]</scope>
    <source>
        <strain evidence="2">KCTC 42730</strain>
    </source>
</reference>
<dbReference type="Gene3D" id="3.50.50.60">
    <property type="entry name" value="FAD/NAD(P)-binding domain"/>
    <property type="match status" value="1"/>
</dbReference>
<dbReference type="GO" id="GO:0016491">
    <property type="term" value="F:oxidoreductase activity"/>
    <property type="evidence" value="ECO:0007669"/>
    <property type="project" value="UniProtKB-KW"/>
</dbReference>
<evidence type="ECO:0000313" key="1">
    <source>
        <dbReference type="EMBL" id="MFC3031427.1"/>
    </source>
</evidence>
<name>A0ABV7CFQ3_9GAMM</name>
<organism evidence="1 2">
    <name type="scientific">Pseudoalteromonas fenneropenaei</name>
    <dbReference type="NCBI Taxonomy" id="1737459"/>
    <lineage>
        <taxon>Bacteria</taxon>
        <taxon>Pseudomonadati</taxon>
        <taxon>Pseudomonadota</taxon>
        <taxon>Gammaproteobacteria</taxon>
        <taxon>Alteromonadales</taxon>
        <taxon>Pseudoalteromonadaceae</taxon>
        <taxon>Pseudoalteromonas</taxon>
    </lineage>
</organism>
<proteinExistence type="predicted"/>
<dbReference type="PANTHER" id="PTHR43747">
    <property type="entry name" value="FAD-BINDING PROTEIN"/>
    <property type="match status" value="1"/>
</dbReference>
<comment type="caution">
    <text evidence="1">The sequence shown here is derived from an EMBL/GenBank/DDBJ whole genome shotgun (WGS) entry which is preliminary data.</text>
</comment>